<reference evidence="14" key="1">
    <citation type="submission" date="2009-12" db="EMBL/GenBank/DDBJ databases">
        <authorList>
            <person name="Kielak A."/>
            <person name="van Veen J.A."/>
            <person name="Kowalchuk G.A."/>
        </authorList>
    </citation>
    <scope>NUCLEOTIDE SEQUENCE</scope>
</reference>
<proteinExistence type="inferred from homology"/>
<evidence type="ECO:0000256" key="10">
    <source>
        <dbReference type="ARBA" id="ARBA00042775"/>
    </source>
</evidence>
<dbReference type="PANTHER" id="PTHR47529">
    <property type="entry name" value="PEPTIDYL-PROLYL CIS-TRANS ISOMERASE D"/>
    <property type="match status" value="1"/>
</dbReference>
<dbReference type="SUPFAM" id="SSF109998">
    <property type="entry name" value="Triger factor/SurA peptide-binding domain-like"/>
    <property type="match status" value="2"/>
</dbReference>
<evidence type="ECO:0000259" key="13">
    <source>
        <dbReference type="PROSITE" id="PS50198"/>
    </source>
</evidence>
<reference evidence="14" key="2">
    <citation type="journal article" date="2010" name="Appl. Environ. Microbiol.">
        <title>Comparative analysis of acidobacterial genomic fragments from terrestrial and aquatic metagenomic libraries, with emphasis on acidobacteria subdivision 6.</title>
        <authorList>
            <person name="Kielak A.M."/>
            <person name="van Veen J.A."/>
            <person name="Kowalchuk G.A."/>
        </authorList>
    </citation>
    <scope>NUCLEOTIDE SEQUENCE</scope>
</reference>
<organism evidence="14">
    <name type="scientific">uncultured bacterium 293</name>
    <dbReference type="NCBI Taxonomy" id="698389"/>
    <lineage>
        <taxon>Bacteria</taxon>
        <taxon>environmental samples</taxon>
    </lineage>
</organism>
<evidence type="ECO:0000256" key="1">
    <source>
        <dbReference type="ARBA" id="ARBA00004382"/>
    </source>
</evidence>
<dbReference type="InterPro" id="IPR046357">
    <property type="entry name" value="PPIase_dom_sf"/>
</dbReference>
<keyword evidence="11" id="KW-0413">Isomerase</keyword>
<dbReference type="GO" id="GO:0005886">
    <property type="term" value="C:plasma membrane"/>
    <property type="evidence" value="ECO:0007669"/>
    <property type="project" value="UniProtKB-SubCell"/>
</dbReference>
<dbReference type="InterPro" id="IPR027304">
    <property type="entry name" value="Trigger_fact/SurA_dom_sf"/>
</dbReference>
<evidence type="ECO:0000256" key="8">
    <source>
        <dbReference type="ARBA" id="ARBA00038408"/>
    </source>
</evidence>
<evidence type="ECO:0000256" key="6">
    <source>
        <dbReference type="ARBA" id="ARBA00023136"/>
    </source>
</evidence>
<keyword evidence="6" id="KW-0472">Membrane</keyword>
<name>E3T618_9BACT</name>
<dbReference type="AlphaFoldDB" id="E3T618"/>
<feature type="region of interest" description="Disordered" evidence="12">
    <location>
        <begin position="311"/>
        <end position="333"/>
    </location>
</feature>
<keyword evidence="2" id="KW-1003">Cell membrane</keyword>
<dbReference type="SUPFAM" id="SSF54534">
    <property type="entry name" value="FKBP-like"/>
    <property type="match status" value="1"/>
</dbReference>
<dbReference type="Pfam" id="PF13145">
    <property type="entry name" value="Rotamase_2"/>
    <property type="match status" value="1"/>
</dbReference>
<dbReference type="Gene3D" id="3.10.50.40">
    <property type="match status" value="3"/>
</dbReference>
<keyword evidence="5" id="KW-1133">Transmembrane helix</keyword>
<evidence type="ECO:0000313" key="14">
    <source>
        <dbReference type="EMBL" id="ADC35762.1"/>
    </source>
</evidence>
<dbReference type="PROSITE" id="PS50198">
    <property type="entry name" value="PPIC_PPIASE_2"/>
    <property type="match status" value="1"/>
</dbReference>
<keyword evidence="4" id="KW-0812">Transmembrane</keyword>
<dbReference type="Pfam" id="PF13616">
    <property type="entry name" value="Rotamase_3"/>
    <property type="match status" value="1"/>
</dbReference>
<dbReference type="Gene3D" id="1.10.4030.10">
    <property type="entry name" value="Porin chaperone SurA, peptide-binding domain"/>
    <property type="match status" value="1"/>
</dbReference>
<evidence type="ECO:0000256" key="9">
    <source>
        <dbReference type="ARBA" id="ARBA00040743"/>
    </source>
</evidence>
<dbReference type="GO" id="GO:0003755">
    <property type="term" value="F:peptidyl-prolyl cis-trans isomerase activity"/>
    <property type="evidence" value="ECO:0007669"/>
    <property type="project" value="UniProtKB-KW"/>
</dbReference>
<accession>E3T618</accession>
<evidence type="ECO:0000256" key="3">
    <source>
        <dbReference type="ARBA" id="ARBA00022519"/>
    </source>
</evidence>
<dbReference type="PROSITE" id="PS01096">
    <property type="entry name" value="PPIC_PPIASE_1"/>
    <property type="match status" value="1"/>
</dbReference>
<evidence type="ECO:0000256" key="7">
    <source>
        <dbReference type="ARBA" id="ARBA00023186"/>
    </source>
</evidence>
<evidence type="ECO:0000256" key="5">
    <source>
        <dbReference type="ARBA" id="ARBA00022989"/>
    </source>
</evidence>
<dbReference type="EMBL" id="GU260698">
    <property type="protein sequence ID" value="ADC35762.1"/>
    <property type="molecule type" value="Genomic_DNA"/>
</dbReference>
<dbReference type="PANTHER" id="PTHR47529:SF1">
    <property type="entry name" value="PERIPLASMIC CHAPERONE PPID"/>
    <property type="match status" value="1"/>
</dbReference>
<keyword evidence="11" id="KW-0697">Rotamase</keyword>
<dbReference type="InterPro" id="IPR052029">
    <property type="entry name" value="PpiD_chaperone"/>
</dbReference>
<comment type="similarity">
    <text evidence="8">Belongs to the PpiD chaperone family.</text>
</comment>
<evidence type="ECO:0000256" key="2">
    <source>
        <dbReference type="ARBA" id="ARBA00022475"/>
    </source>
</evidence>
<evidence type="ECO:0000256" key="11">
    <source>
        <dbReference type="PROSITE-ProRule" id="PRU00278"/>
    </source>
</evidence>
<comment type="subcellular location">
    <subcellularLocation>
        <location evidence="1">Cell inner membrane</location>
        <topology evidence="1">Single-pass type II membrane protein</topology>
        <orientation evidence="1">Periplasmic side</orientation>
    </subcellularLocation>
</comment>
<feature type="domain" description="PpiC" evidence="13">
    <location>
        <begin position="264"/>
        <end position="370"/>
    </location>
</feature>
<protein>
    <recommendedName>
        <fullName evidence="9">Periplasmic chaperone PpiD</fullName>
    </recommendedName>
    <alternativeName>
        <fullName evidence="10">Periplasmic folding chaperone</fullName>
    </alternativeName>
</protein>
<dbReference type="InterPro" id="IPR000297">
    <property type="entry name" value="PPIase_PpiC"/>
</dbReference>
<sequence length="640" mass="70532">MALGYMRRHREWLKYMLLAVVLAFILLYIPAFQAGPGGGPGEEVARVGQEKITAGEFDRAFSRQRDALREQGVDPAMLEQLGVREEVLNGLIDGKLIVQEARRLGLAVDDEAVAAQIHREYQSRGGEFVGTDEIRRRLALQGISEDEKAEQVREQLLVQRLYALVTDGVHVSDQDAEKEFRRSSEKVKVEYVAVDAAPFATRATATDEEVAARFQSRREAYRIPERRVIGYLLLDAMALSKEVKVSDVDIRTYYEDHETQFQQPDEACARHIEVKVKQTADAPAGHTEEEARVLAQKLLDQVKGGADFAEVAKKSSEDPGTSSRGGDLGCGGPETWGPELGQAIFTLPVNQVSDLIRTQAHGFHIVQVLSRRQQGVQPLDSVKEGIRHILVQGKTRELAEERSSKISAALAKGESLEKAGQLYGLTVQKGAPIARGQRVPPLDSPDLLARAFTLKRGESNPEPFGTAQGWLFIDVLDIQAPRLPELAEVQDRVRADLQDEKARALARDKAVQLRAQAEGAGLDKAAVALGPGLVRKETTTPVTRGQSFGDLGTNQALEDAAFSLPVQGLSEALPSPGGYAVLRVLEKTPFDPAAFAAQKAEVVSKLEQQQKRQLFQAYIERARDRFPIERRPEALRRLKG</sequence>
<evidence type="ECO:0000256" key="4">
    <source>
        <dbReference type="ARBA" id="ARBA00022692"/>
    </source>
</evidence>
<evidence type="ECO:0000256" key="12">
    <source>
        <dbReference type="SAM" id="MobiDB-lite"/>
    </source>
</evidence>
<dbReference type="InterPro" id="IPR023058">
    <property type="entry name" value="PPIase_PpiC_CS"/>
</dbReference>
<keyword evidence="3" id="KW-0997">Cell inner membrane</keyword>
<dbReference type="Pfam" id="PF13624">
    <property type="entry name" value="SurA_N_3"/>
    <property type="match status" value="1"/>
</dbReference>
<keyword evidence="7" id="KW-0143">Chaperone</keyword>